<proteinExistence type="inferred from homology"/>
<keyword evidence="5 6" id="KW-0687">Ribonucleoprotein</keyword>
<keyword evidence="2 6" id="KW-0699">rRNA-binding</keyword>
<name>A0AAE6UIM0_EHRRU</name>
<evidence type="ECO:0000256" key="4">
    <source>
        <dbReference type="ARBA" id="ARBA00022980"/>
    </source>
</evidence>
<dbReference type="Proteomes" id="UP000422822">
    <property type="component" value="Chromosome"/>
</dbReference>
<dbReference type="GO" id="GO:0006412">
    <property type="term" value="P:translation"/>
    <property type="evidence" value="ECO:0007669"/>
    <property type="project" value="UniProtKB-UniRule"/>
</dbReference>
<dbReference type="EMBL" id="CP033455">
    <property type="protein sequence ID" value="QGR03580.1"/>
    <property type="molecule type" value="Genomic_DNA"/>
</dbReference>
<keyword evidence="8" id="KW-1185">Reference proteome</keyword>
<dbReference type="PANTHER" id="PTHR10744">
    <property type="entry name" value="40S RIBOSOMAL PROTEIN S11 FAMILY MEMBER"/>
    <property type="match status" value="1"/>
</dbReference>
<evidence type="ECO:0000313" key="7">
    <source>
        <dbReference type="EMBL" id="QGR03580.1"/>
    </source>
</evidence>
<evidence type="ECO:0000256" key="1">
    <source>
        <dbReference type="ARBA" id="ARBA00010254"/>
    </source>
</evidence>
<dbReference type="GO" id="GO:0022627">
    <property type="term" value="C:cytosolic small ribosomal subunit"/>
    <property type="evidence" value="ECO:0007669"/>
    <property type="project" value="UniProtKB-UniRule"/>
</dbReference>
<keyword evidence="3 6" id="KW-0694">RNA-binding</keyword>
<dbReference type="SUPFAM" id="SSF50249">
    <property type="entry name" value="Nucleic acid-binding proteins"/>
    <property type="match status" value="1"/>
</dbReference>
<dbReference type="PANTHER" id="PTHR10744:SF1">
    <property type="entry name" value="SMALL RIBOSOMAL SUBUNIT PROTEIN US17M"/>
    <property type="match status" value="1"/>
</dbReference>
<dbReference type="GO" id="GO:0019843">
    <property type="term" value="F:rRNA binding"/>
    <property type="evidence" value="ECO:0007669"/>
    <property type="project" value="UniProtKB-UniRule"/>
</dbReference>
<dbReference type="CDD" id="cd00364">
    <property type="entry name" value="Ribosomal_uS17"/>
    <property type="match status" value="1"/>
</dbReference>
<dbReference type="RefSeq" id="WP_158406768.1">
    <property type="nucleotide sequence ID" value="NZ_CP033454.1"/>
</dbReference>
<sequence>MKEGMRGSMSKQVLSGVVIGAKCDKTIKVMVSRMVSHKMYKKIVKKRKNYVVHDEYNRYKCGDVVKIREHIPISATKRWIVI</sequence>
<dbReference type="HAMAP" id="MF_01345_B">
    <property type="entry name" value="Ribosomal_uS17_B"/>
    <property type="match status" value="1"/>
</dbReference>
<comment type="similarity">
    <text evidence="1 6">Belongs to the universal ribosomal protein uS17 family.</text>
</comment>
<evidence type="ECO:0000256" key="3">
    <source>
        <dbReference type="ARBA" id="ARBA00022884"/>
    </source>
</evidence>
<dbReference type="Pfam" id="PF00366">
    <property type="entry name" value="Ribosomal_S17"/>
    <property type="match status" value="1"/>
</dbReference>
<dbReference type="GO" id="GO:0003735">
    <property type="term" value="F:structural constituent of ribosome"/>
    <property type="evidence" value="ECO:0007669"/>
    <property type="project" value="UniProtKB-UniRule"/>
</dbReference>
<organism evidence="7 8">
    <name type="scientific">Ehrlichia ruminantium</name>
    <name type="common">heartwater rickettsia</name>
    <name type="synonym">Cowdria ruminantium</name>
    <dbReference type="NCBI Taxonomy" id="779"/>
    <lineage>
        <taxon>Bacteria</taxon>
        <taxon>Pseudomonadati</taxon>
        <taxon>Pseudomonadota</taxon>
        <taxon>Alphaproteobacteria</taxon>
        <taxon>Rickettsiales</taxon>
        <taxon>Anaplasmataceae</taxon>
        <taxon>Ehrlichia</taxon>
    </lineage>
</organism>
<evidence type="ECO:0000256" key="2">
    <source>
        <dbReference type="ARBA" id="ARBA00022730"/>
    </source>
</evidence>
<evidence type="ECO:0000313" key="8">
    <source>
        <dbReference type="Proteomes" id="UP000422822"/>
    </source>
</evidence>
<dbReference type="InterPro" id="IPR019984">
    <property type="entry name" value="Ribosomal_uS17_bact/chlr"/>
</dbReference>
<accession>A0AAE6UIM0</accession>
<evidence type="ECO:0000256" key="6">
    <source>
        <dbReference type="HAMAP-Rule" id="MF_01345"/>
    </source>
</evidence>
<dbReference type="Gene3D" id="2.40.50.140">
    <property type="entry name" value="Nucleic acid-binding proteins"/>
    <property type="match status" value="1"/>
</dbReference>
<dbReference type="PRINTS" id="PR00973">
    <property type="entry name" value="RIBOSOMALS17"/>
</dbReference>
<dbReference type="NCBIfam" id="TIGR03635">
    <property type="entry name" value="uS17_bact"/>
    <property type="match status" value="1"/>
</dbReference>
<dbReference type="InterPro" id="IPR000266">
    <property type="entry name" value="Ribosomal_uS17"/>
</dbReference>
<dbReference type="NCBIfam" id="NF004123">
    <property type="entry name" value="PRK05610.1"/>
    <property type="match status" value="1"/>
</dbReference>
<dbReference type="AlphaFoldDB" id="A0AAE6UIM0"/>
<protein>
    <recommendedName>
        <fullName evidence="6">Small ribosomal subunit protein uS17</fullName>
    </recommendedName>
</protein>
<evidence type="ECO:0000256" key="5">
    <source>
        <dbReference type="ARBA" id="ARBA00023274"/>
    </source>
</evidence>
<reference evidence="7 8" key="1">
    <citation type="submission" date="2018-10" db="EMBL/GenBank/DDBJ databases">
        <title>Propagation and draft genome sequences of three atypical Erhlichia ruminantium isolates.</title>
        <authorList>
            <person name="Liebenberg J."/>
            <person name="Steyn H."/>
            <person name="Josemans A."/>
            <person name="Zweygarth E."/>
        </authorList>
    </citation>
    <scope>NUCLEOTIDE SEQUENCE [LARGE SCALE GENOMIC DNA]</scope>
    <source>
        <strain evidence="7 8">Omatjenne</strain>
    </source>
</reference>
<keyword evidence="4 6" id="KW-0689">Ribosomal protein</keyword>
<gene>
    <name evidence="6 7" type="primary">rpsQ</name>
    <name evidence="7" type="ORF">EDL80_03325</name>
</gene>
<comment type="subunit">
    <text evidence="6">Part of the 30S ribosomal subunit.</text>
</comment>
<comment type="function">
    <text evidence="6">One of the primary rRNA binding proteins, it binds specifically to the 5'-end of 16S ribosomal RNA.</text>
</comment>
<dbReference type="InterPro" id="IPR012340">
    <property type="entry name" value="NA-bd_OB-fold"/>
</dbReference>